<dbReference type="InterPro" id="IPR008947">
    <property type="entry name" value="PLipase_C/P1_nuclease_dom_sf"/>
</dbReference>
<dbReference type="Pfam" id="PF02265">
    <property type="entry name" value="S1-P1_nuclease"/>
    <property type="match status" value="1"/>
</dbReference>
<evidence type="ECO:0000256" key="4">
    <source>
        <dbReference type="ARBA" id="ARBA00022759"/>
    </source>
</evidence>
<evidence type="ECO:0000256" key="2">
    <source>
        <dbReference type="ARBA" id="ARBA00022722"/>
    </source>
</evidence>
<sequence>MLADVGTDPAPCGIAIHGRHSGLRVYSCNDIPMVYHMADIQSDSDDHMGPASAIYIYYKSLASLLAVLSLTAKTTYAWGALGHQTIGFVAQQFLAPKALSFVETTLGSQYNFSLGPAATWADEVRSEAAFKWSAPLHFVDAEDNPPNSCSVNEKRDCGDNDCILGAIANYTTRVVSKSLDAEQIQEALKFIGHLFKFVGDIGQPLHVEALEVGGNDISAICSGSRTNLHAAWDTGIVTKHVSTSHGGTAQSYATDLVNEIKTGSFKSLASSWLSCSSTTEPVSSKRSLDSDLNKFLARAAEAITPLECPLVWASESNAFDCSVVFSFTTGQDLCTGAYFNNAIPVIDLQIAKQGFRLAAWLNILFDGATNLP</sequence>
<dbReference type="InterPro" id="IPR003154">
    <property type="entry name" value="S1/P1nuclease"/>
</dbReference>
<dbReference type="Proteomes" id="UP001497453">
    <property type="component" value="Chromosome 6"/>
</dbReference>
<keyword evidence="9" id="KW-1185">Reference proteome</keyword>
<gene>
    <name evidence="8" type="ORF">GFSPODELE1_LOCUS8066</name>
</gene>
<evidence type="ECO:0000313" key="9">
    <source>
        <dbReference type="Proteomes" id="UP001497453"/>
    </source>
</evidence>
<evidence type="ECO:0008006" key="10">
    <source>
        <dbReference type="Google" id="ProtNLM"/>
    </source>
</evidence>
<dbReference type="CDD" id="cd11010">
    <property type="entry name" value="S1-P1_nuclease"/>
    <property type="match status" value="1"/>
</dbReference>
<keyword evidence="3" id="KW-0479">Metal-binding</keyword>
<dbReference type="EMBL" id="OZ037949">
    <property type="protein sequence ID" value="CAL1710896.1"/>
    <property type="molecule type" value="Genomic_DNA"/>
</dbReference>
<evidence type="ECO:0000256" key="3">
    <source>
        <dbReference type="ARBA" id="ARBA00022723"/>
    </source>
</evidence>
<reference evidence="9" key="1">
    <citation type="submission" date="2024-04" db="EMBL/GenBank/DDBJ databases">
        <authorList>
            <person name="Shaw F."/>
            <person name="Minotto A."/>
        </authorList>
    </citation>
    <scope>NUCLEOTIDE SEQUENCE [LARGE SCALE GENOMIC DNA]</scope>
</reference>
<dbReference type="Gene3D" id="1.10.575.10">
    <property type="entry name" value="P1 Nuclease"/>
    <property type="match status" value="1"/>
</dbReference>
<organism evidence="8 9">
    <name type="scientific">Somion occarium</name>
    <dbReference type="NCBI Taxonomy" id="3059160"/>
    <lineage>
        <taxon>Eukaryota</taxon>
        <taxon>Fungi</taxon>
        <taxon>Dikarya</taxon>
        <taxon>Basidiomycota</taxon>
        <taxon>Agaricomycotina</taxon>
        <taxon>Agaricomycetes</taxon>
        <taxon>Polyporales</taxon>
        <taxon>Cerrenaceae</taxon>
        <taxon>Somion</taxon>
    </lineage>
</organism>
<evidence type="ECO:0000256" key="5">
    <source>
        <dbReference type="ARBA" id="ARBA00022801"/>
    </source>
</evidence>
<evidence type="ECO:0000256" key="6">
    <source>
        <dbReference type="ARBA" id="ARBA00023157"/>
    </source>
</evidence>
<evidence type="ECO:0000313" key="8">
    <source>
        <dbReference type="EMBL" id="CAL1710896.1"/>
    </source>
</evidence>
<keyword evidence="7" id="KW-0325">Glycoprotein</keyword>
<evidence type="ECO:0000256" key="1">
    <source>
        <dbReference type="ARBA" id="ARBA00009547"/>
    </source>
</evidence>
<keyword evidence="4" id="KW-0255">Endonuclease</keyword>
<dbReference type="PANTHER" id="PTHR33146:SF26">
    <property type="entry name" value="ENDONUCLEASE 4"/>
    <property type="match status" value="1"/>
</dbReference>
<dbReference type="PANTHER" id="PTHR33146">
    <property type="entry name" value="ENDONUCLEASE 4"/>
    <property type="match status" value="1"/>
</dbReference>
<keyword evidence="5" id="KW-0378">Hydrolase</keyword>
<dbReference type="SUPFAM" id="SSF48537">
    <property type="entry name" value="Phospholipase C/P1 nuclease"/>
    <property type="match status" value="1"/>
</dbReference>
<evidence type="ECO:0000256" key="7">
    <source>
        <dbReference type="ARBA" id="ARBA00023180"/>
    </source>
</evidence>
<protein>
    <recommendedName>
        <fullName evidence="10">Nuclease Le1</fullName>
    </recommendedName>
</protein>
<keyword evidence="2" id="KW-0540">Nuclease</keyword>
<name>A0ABP1DSV9_9APHY</name>
<comment type="similarity">
    <text evidence="1">Belongs to the nuclease type I family.</text>
</comment>
<accession>A0ABP1DSV9</accession>
<proteinExistence type="inferred from homology"/>
<keyword evidence="6" id="KW-1015">Disulfide bond</keyword>